<gene>
    <name evidence="2" type="ORF">DX908_00865</name>
</gene>
<dbReference type="InParanoid" id="A0A371REW5"/>
<accession>A0A371REW5</accession>
<dbReference type="PROSITE" id="PS51257">
    <property type="entry name" value="PROKAR_LIPOPROTEIN"/>
    <property type="match status" value="1"/>
</dbReference>
<sequence>MIMRITTGLLGLSLFALAACGEDHTAEMVEKCTAAVVVEAEGQEVTEEQIADFCDCTIATLGDLEDAERADVMAFFDHVASDYEGEDEEAYERGKTLIEAKSPPEKCLDRLGM</sequence>
<evidence type="ECO:0000313" key="2">
    <source>
        <dbReference type="EMBL" id="RFB03960.1"/>
    </source>
</evidence>
<name>A0A371REW5_9PROT</name>
<dbReference type="AlphaFoldDB" id="A0A371REW5"/>
<protein>
    <submittedName>
        <fullName evidence="2">Uncharacterized protein</fullName>
    </submittedName>
</protein>
<reference evidence="2 3" key="1">
    <citation type="submission" date="2018-08" db="EMBL/GenBank/DDBJ databases">
        <title>Parvularcula sp. SM1705, isolated from surface water of the South Sea China.</title>
        <authorList>
            <person name="Sun L."/>
        </authorList>
    </citation>
    <scope>NUCLEOTIDE SEQUENCE [LARGE SCALE GENOMIC DNA]</scope>
    <source>
        <strain evidence="2 3">SM1705</strain>
    </source>
</reference>
<feature type="chain" id="PRO_5016802555" evidence="1">
    <location>
        <begin position="19"/>
        <end position="113"/>
    </location>
</feature>
<evidence type="ECO:0000313" key="3">
    <source>
        <dbReference type="Proteomes" id="UP000264589"/>
    </source>
</evidence>
<dbReference type="EMBL" id="QUQO01000001">
    <property type="protein sequence ID" value="RFB03960.1"/>
    <property type="molecule type" value="Genomic_DNA"/>
</dbReference>
<proteinExistence type="predicted"/>
<keyword evidence="3" id="KW-1185">Reference proteome</keyword>
<dbReference type="Proteomes" id="UP000264589">
    <property type="component" value="Unassembled WGS sequence"/>
</dbReference>
<feature type="signal peptide" evidence="1">
    <location>
        <begin position="1"/>
        <end position="18"/>
    </location>
</feature>
<dbReference type="PROSITE" id="PS00626">
    <property type="entry name" value="RCC1_2"/>
    <property type="match status" value="1"/>
</dbReference>
<dbReference type="InterPro" id="IPR000408">
    <property type="entry name" value="Reg_chr_condens"/>
</dbReference>
<comment type="caution">
    <text evidence="2">The sequence shown here is derived from an EMBL/GenBank/DDBJ whole genome shotgun (WGS) entry which is preliminary data.</text>
</comment>
<keyword evidence="1" id="KW-0732">Signal</keyword>
<evidence type="ECO:0000256" key="1">
    <source>
        <dbReference type="SAM" id="SignalP"/>
    </source>
</evidence>
<organism evidence="2 3">
    <name type="scientific">Parvularcula marina</name>
    <dbReference type="NCBI Taxonomy" id="2292771"/>
    <lineage>
        <taxon>Bacteria</taxon>
        <taxon>Pseudomonadati</taxon>
        <taxon>Pseudomonadota</taxon>
        <taxon>Alphaproteobacteria</taxon>
        <taxon>Parvularculales</taxon>
        <taxon>Parvularculaceae</taxon>
        <taxon>Parvularcula</taxon>
    </lineage>
</organism>